<sequence length="225" mass="26669">MRFGLTEAFPCSYLPEQQEQVLLHLNDEPVSNEVYAKLLQNGFRRSADSIYRPYCPACNACQSLRIDVEHFRPTRNQRKVINRNKDLDFSLSTQDKEQYYALYERYINTRHANGSMYPPSPEQYRHFISSLWAETQFMEIRLNQQLIGVAITDSIDDGLSAFYTFFEPELEKRSLGTLAILKQIELTRQQCKRYLYLGYQIDDCSKMNYKARFGPHQRFIDNKWQ</sequence>
<dbReference type="PIRSF" id="PIRSF037208">
    <property type="entry name" value="ATE_pro_prd"/>
    <property type="match status" value="1"/>
</dbReference>
<dbReference type="InterPro" id="IPR017138">
    <property type="entry name" value="Asp_Glu_LeuTrfase"/>
</dbReference>
<dbReference type="Proteomes" id="UP000614272">
    <property type="component" value="Unassembled WGS sequence"/>
</dbReference>
<dbReference type="Pfam" id="PF04377">
    <property type="entry name" value="ATE_C"/>
    <property type="match status" value="1"/>
</dbReference>
<dbReference type="NCBIfam" id="NF002346">
    <property type="entry name" value="PRK01305.2-3"/>
    <property type="match status" value="1"/>
</dbReference>
<dbReference type="EMBL" id="BMGJ01000002">
    <property type="protein sequence ID" value="GGD53658.1"/>
    <property type="molecule type" value="Genomic_DNA"/>
</dbReference>
<accession>A0ABQ1R0C9</accession>
<evidence type="ECO:0000313" key="8">
    <source>
        <dbReference type="Proteomes" id="UP000614272"/>
    </source>
</evidence>
<evidence type="ECO:0000256" key="4">
    <source>
        <dbReference type="HAMAP-Rule" id="MF_00689"/>
    </source>
</evidence>
<dbReference type="InterPro" id="IPR016181">
    <property type="entry name" value="Acyl_CoA_acyltransferase"/>
</dbReference>
<dbReference type="EC" id="2.3.2.29" evidence="4"/>
<keyword evidence="1 4" id="KW-0963">Cytoplasm</keyword>
<dbReference type="PANTHER" id="PTHR21367:SF1">
    <property type="entry name" value="ARGINYL-TRNA--PROTEIN TRANSFERASE 1"/>
    <property type="match status" value="1"/>
</dbReference>
<proteinExistence type="inferred from homology"/>
<protein>
    <recommendedName>
        <fullName evidence="4">Aspartate/glutamate leucyltransferase</fullName>
        <ecNumber evidence="4">2.3.2.29</ecNumber>
    </recommendedName>
</protein>
<evidence type="ECO:0000256" key="1">
    <source>
        <dbReference type="ARBA" id="ARBA00022490"/>
    </source>
</evidence>
<dbReference type="NCBIfam" id="NF002345">
    <property type="entry name" value="PRK01305.2-2"/>
    <property type="match status" value="1"/>
</dbReference>
<dbReference type="NCBIfam" id="NF002341">
    <property type="entry name" value="PRK01305.1-1"/>
    <property type="match status" value="1"/>
</dbReference>
<keyword evidence="2 4" id="KW-0808">Transferase</keyword>
<comment type="catalytic activity">
    <reaction evidence="4">
        <text>N-terminal L-glutamyl-[protein] + L-leucyl-tRNA(Leu) = N-terminal L-leucyl-L-glutamyl-[protein] + tRNA(Leu) + H(+)</text>
        <dbReference type="Rhea" id="RHEA:50412"/>
        <dbReference type="Rhea" id="RHEA-COMP:9613"/>
        <dbReference type="Rhea" id="RHEA-COMP:9622"/>
        <dbReference type="Rhea" id="RHEA-COMP:12664"/>
        <dbReference type="Rhea" id="RHEA-COMP:12668"/>
        <dbReference type="ChEBI" id="CHEBI:15378"/>
        <dbReference type="ChEBI" id="CHEBI:64721"/>
        <dbReference type="ChEBI" id="CHEBI:78442"/>
        <dbReference type="ChEBI" id="CHEBI:78494"/>
        <dbReference type="ChEBI" id="CHEBI:133041"/>
        <dbReference type="EC" id="2.3.2.29"/>
    </reaction>
</comment>
<evidence type="ECO:0000256" key="2">
    <source>
        <dbReference type="ARBA" id="ARBA00022679"/>
    </source>
</evidence>
<reference evidence="8" key="1">
    <citation type="journal article" date="2019" name="Int. J. Syst. Evol. Microbiol.">
        <title>The Global Catalogue of Microorganisms (GCM) 10K type strain sequencing project: providing services to taxonomists for standard genome sequencing and annotation.</title>
        <authorList>
            <consortium name="The Broad Institute Genomics Platform"/>
            <consortium name="The Broad Institute Genome Sequencing Center for Infectious Disease"/>
            <person name="Wu L."/>
            <person name="Ma J."/>
        </authorList>
    </citation>
    <scope>NUCLEOTIDE SEQUENCE [LARGE SCALE GENOMIC DNA]</scope>
    <source>
        <strain evidence="8">CGMCC 1.12923</strain>
    </source>
</reference>
<dbReference type="HAMAP" id="MF_00689">
    <property type="entry name" value="Bpt"/>
    <property type="match status" value="1"/>
</dbReference>
<dbReference type="GO" id="GO:0016740">
    <property type="term" value="F:transferase activity"/>
    <property type="evidence" value="ECO:0007669"/>
    <property type="project" value="UniProtKB-KW"/>
</dbReference>
<comment type="subcellular location">
    <subcellularLocation>
        <location evidence="4">Cytoplasm</location>
    </subcellularLocation>
</comment>
<dbReference type="RefSeq" id="WP_099033121.1">
    <property type="nucleotide sequence ID" value="NZ_BMGJ01000002.1"/>
</dbReference>
<dbReference type="InterPro" id="IPR007471">
    <property type="entry name" value="N-end_Aminoacyl_Trfase_N"/>
</dbReference>
<name>A0ABQ1R0C9_9ALTE</name>
<dbReference type="InterPro" id="IPR030700">
    <property type="entry name" value="N-end_Aminoacyl_Trfase"/>
</dbReference>
<gene>
    <name evidence="7" type="primary">ate</name>
    <name evidence="4" type="synonym">bpt</name>
    <name evidence="7" type="ORF">GCM10011357_06800</name>
</gene>
<dbReference type="NCBIfam" id="NF002342">
    <property type="entry name" value="PRK01305.1-3"/>
    <property type="match status" value="1"/>
</dbReference>
<keyword evidence="8" id="KW-1185">Reference proteome</keyword>
<feature type="domain" description="N-end rule aminoacyl transferase C-terminal" evidence="6">
    <location>
        <begin position="99"/>
        <end position="218"/>
    </location>
</feature>
<dbReference type="PANTHER" id="PTHR21367">
    <property type="entry name" value="ARGININE-TRNA-PROTEIN TRANSFERASE 1"/>
    <property type="match status" value="1"/>
</dbReference>
<comment type="function">
    <text evidence="4">Functions in the N-end rule pathway of protein degradation where it conjugates Leu from its aminoacyl-tRNA to the N-termini of proteins containing an N-terminal aspartate or glutamate.</text>
</comment>
<organism evidence="7 8">
    <name type="scientific">Lacimicrobium alkaliphilum</name>
    <dbReference type="NCBI Taxonomy" id="1526571"/>
    <lineage>
        <taxon>Bacteria</taxon>
        <taxon>Pseudomonadati</taxon>
        <taxon>Pseudomonadota</taxon>
        <taxon>Gammaproteobacteria</taxon>
        <taxon>Alteromonadales</taxon>
        <taxon>Alteromonadaceae</taxon>
        <taxon>Lacimicrobium</taxon>
    </lineage>
</organism>
<dbReference type="InterPro" id="IPR007472">
    <property type="entry name" value="N-end_Aminoacyl_Trfase_C"/>
</dbReference>
<evidence type="ECO:0000259" key="5">
    <source>
        <dbReference type="Pfam" id="PF04376"/>
    </source>
</evidence>
<comment type="caution">
    <text evidence="7">The sequence shown here is derived from an EMBL/GenBank/DDBJ whole genome shotgun (WGS) entry which is preliminary data.</text>
</comment>
<comment type="catalytic activity">
    <reaction evidence="4">
        <text>N-terminal L-aspartyl-[protein] + L-leucyl-tRNA(Leu) = N-terminal L-leucyl-L-aspartyl-[protein] + tRNA(Leu) + H(+)</text>
        <dbReference type="Rhea" id="RHEA:50420"/>
        <dbReference type="Rhea" id="RHEA-COMP:9613"/>
        <dbReference type="Rhea" id="RHEA-COMP:9622"/>
        <dbReference type="Rhea" id="RHEA-COMP:12669"/>
        <dbReference type="Rhea" id="RHEA-COMP:12674"/>
        <dbReference type="ChEBI" id="CHEBI:15378"/>
        <dbReference type="ChEBI" id="CHEBI:64720"/>
        <dbReference type="ChEBI" id="CHEBI:78442"/>
        <dbReference type="ChEBI" id="CHEBI:78494"/>
        <dbReference type="ChEBI" id="CHEBI:133042"/>
        <dbReference type="EC" id="2.3.2.29"/>
    </reaction>
</comment>
<feature type="domain" description="N-end aminoacyl transferase N-terminal" evidence="5">
    <location>
        <begin position="10"/>
        <end position="79"/>
    </location>
</feature>
<dbReference type="Pfam" id="PF04376">
    <property type="entry name" value="ATE_N"/>
    <property type="match status" value="1"/>
</dbReference>
<dbReference type="SUPFAM" id="SSF55729">
    <property type="entry name" value="Acyl-CoA N-acyltransferases (Nat)"/>
    <property type="match status" value="1"/>
</dbReference>
<evidence type="ECO:0000313" key="7">
    <source>
        <dbReference type="EMBL" id="GGD53658.1"/>
    </source>
</evidence>
<evidence type="ECO:0000256" key="3">
    <source>
        <dbReference type="ARBA" id="ARBA00023315"/>
    </source>
</evidence>
<evidence type="ECO:0000259" key="6">
    <source>
        <dbReference type="Pfam" id="PF04377"/>
    </source>
</evidence>
<keyword evidence="3 4" id="KW-0012">Acyltransferase</keyword>
<comment type="similarity">
    <text evidence="4">Belongs to the R-transferase family. Bpt subfamily.</text>
</comment>